<dbReference type="GO" id="GO:0003676">
    <property type="term" value="F:nucleic acid binding"/>
    <property type="evidence" value="ECO:0007669"/>
    <property type="project" value="InterPro"/>
</dbReference>
<feature type="domain" description="TNase-like" evidence="3">
    <location>
        <begin position="100"/>
        <end position="235"/>
    </location>
</feature>
<sequence>MTRSRARVVAPVLALLTGLLSVLAIAPAQAYDRDCGDFATQRAAQLFYLGNGGPRLDPHRLDEDDDGIACESNSCPCLSSRTSGGSTPSTPPRSAATTRVEQSATVVHVTDGDTIAVRLSTGGTRDVRLVGIDTPEVYGGAECGGDEASQSLRRILPVGTRVTLYSDPTQDLKDRYGRLLRYVHKMSTGRDVNRQQVYLGHARVYVYDHHPFQRVTGYRKAATVAKASARGLWGRC</sequence>
<reference evidence="4 5" key="1">
    <citation type="submission" date="2019-01" db="EMBL/GenBank/DDBJ databases">
        <title>Nocardioides guangzhouensis sp. nov., an actinobacterium isolated from soil.</title>
        <authorList>
            <person name="Fu Y."/>
            <person name="Cai Y."/>
            <person name="Lin Z."/>
            <person name="Chen P."/>
        </authorList>
    </citation>
    <scope>NUCLEOTIDE SEQUENCE [LARGE SCALE GENOMIC DNA]</scope>
    <source>
        <strain evidence="4 5">NBRC 105384</strain>
    </source>
</reference>
<dbReference type="InterPro" id="IPR035437">
    <property type="entry name" value="SNase_OB-fold_sf"/>
</dbReference>
<name>A0A4Q5IUC0_9ACTN</name>
<dbReference type="SUPFAM" id="SSF50199">
    <property type="entry name" value="Staphylococcal nuclease"/>
    <property type="match status" value="1"/>
</dbReference>
<dbReference type="Proteomes" id="UP000291189">
    <property type="component" value="Unassembled WGS sequence"/>
</dbReference>
<protein>
    <recommendedName>
        <fullName evidence="3">TNase-like domain-containing protein</fullName>
    </recommendedName>
</protein>
<accession>A0A4Q5IUC0</accession>
<dbReference type="Pfam" id="PF00565">
    <property type="entry name" value="SNase"/>
    <property type="match status" value="1"/>
</dbReference>
<dbReference type="OrthoDB" id="6048299at2"/>
<comment type="caution">
    <text evidence="4">The sequence shown here is derived from an EMBL/GenBank/DDBJ whole genome shotgun (WGS) entry which is preliminary data.</text>
</comment>
<dbReference type="AlphaFoldDB" id="A0A4Q5IUC0"/>
<keyword evidence="2" id="KW-0732">Signal</keyword>
<evidence type="ECO:0000256" key="2">
    <source>
        <dbReference type="SAM" id="SignalP"/>
    </source>
</evidence>
<evidence type="ECO:0000313" key="5">
    <source>
        <dbReference type="Proteomes" id="UP000291189"/>
    </source>
</evidence>
<dbReference type="RefSeq" id="WP_129989197.1">
    <property type="nucleotide sequence ID" value="NZ_SDPU01000035.1"/>
</dbReference>
<dbReference type="Pfam" id="PF05901">
    <property type="entry name" value="Excalibur"/>
    <property type="match status" value="1"/>
</dbReference>
<gene>
    <name evidence="4" type="ORF">ETU37_20420</name>
</gene>
<feature type="region of interest" description="Disordered" evidence="1">
    <location>
        <begin position="77"/>
        <end position="102"/>
    </location>
</feature>
<dbReference type="PROSITE" id="PS01123">
    <property type="entry name" value="TNASE_1"/>
    <property type="match status" value="1"/>
</dbReference>
<organism evidence="4 5">
    <name type="scientific">Nocardioides iriomotensis</name>
    <dbReference type="NCBI Taxonomy" id="715784"/>
    <lineage>
        <taxon>Bacteria</taxon>
        <taxon>Bacillati</taxon>
        <taxon>Actinomycetota</taxon>
        <taxon>Actinomycetes</taxon>
        <taxon>Propionibacteriales</taxon>
        <taxon>Nocardioidaceae</taxon>
        <taxon>Nocardioides</taxon>
    </lineage>
</organism>
<dbReference type="GO" id="GO:0004518">
    <property type="term" value="F:nuclease activity"/>
    <property type="evidence" value="ECO:0007669"/>
    <property type="project" value="InterPro"/>
</dbReference>
<proteinExistence type="predicted"/>
<keyword evidence="5" id="KW-1185">Reference proteome</keyword>
<dbReference type="EMBL" id="SDPU01000035">
    <property type="protein sequence ID" value="RYU09432.1"/>
    <property type="molecule type" value="Genomic_DNA"/>
</dbReference>
<dbReference type="SMART" id="SM00318">
    <property type="entry name" value="SNc"/>
    <property type="match status" value="1"/>
</dbReference>
<feature type="signal peptide" evidence="2">
    <location>
        <begin position="1"/>
        <end position="30"/>
    </location>
</feature>
<dbReference type="Gene3D" id="2.40.50.90">
    <property type="match status" value="1"/>
</dbReference>
<evidence type="ECO:0000259" key="3">
    <source>
        <dbReference type="PROSITE" id="PS50830"/>
    </source>
</evidence>
<feature type="compositionally biased region" description="Low complexity" evidence="1">
    <location>
        <begin position="79"/>
        <end position="99"/>
    </location>
</feature>
<evidence type="ECO:0000313" key="4">
    <source>
        <dbReference type="EMBL" id="RYU09432.1"/>
    </source>
</evidence>
<dbReference type="PROSITE" id="PS50830">
    <property type="entry name" value="TNASE_3"/>
    <property type="match status" value="1"/>
</dbReference>
<dbReference type="InterPro" id="IPR008613">
    <property type="entry name" value="Excalibur_Ca-bd_domain"/>
</dbReference>
<dbReference type="InterPro" id="IPR002071">
    <property type="entry name" value="Thermonucl_AS"/>
</dbReference>
<evidence type="ECO:0000256" key="1">
    <source>
        <dbReference type="SAM" id="MobiDB-lite"/>
    </source>
</evidence>
<dbReference type="InterPro" id="IPR016071">
    <property type="entry name" value="Staphylococal_nuclease_OB-fold"/>
</dbReference>
<feature type="chain" id="PRO_5020690892" description="TNase-like domain-containing protein" evidence="2">
    <location>
        <begin position="31"/>
        <end position="236"/>
    </location>
</feature>